<keyword evidence="6 8" id="KW-0472">Membrane</keyword>
<keyword evidence="5 8" id="KW-1133">Transmembrane helix</keyword>
<evidence type="ECO:0000313" key="9">
    <source>
        <dbReference type="EMBL" id="MBB6482660.1"/>
    </source>
</evidence>
<feature type="binding site" evidence="7">
    <location>
        <position position="199"/>
    </location>
    <ligand>
        <name>Zn(2+)</name>
        <dbReference type="ChEBI" id="CHEBI:29105"/>
    </ligand>
</feature>
<proteinExistence type="inferred from homology"/>
<dbReference type="InterPro" id="IPR005744">
    <property type="entry name" value="Hy-lIII"/>
</dbReference>
<feature type="transmembrane region" description="Helical" evidence="8">
    <location>
        <begin position="172"/>
        <end position="192"/>
    </location>
</feature>
<evidence type="ECO:0000256" key="8">
    <source>
        <dbReference type="SAM" id="Phobius"/>
    </source>
</evidence>
<comment type="similarity">
    <text evidence="2">Belongs to the UPF0073 (Hly-III) family.</text>
</comment>
<evidence type="ECO:0000256" key="2">
    <source>
        <dbReference type="ARBA" id="ARBA00008488"/>
    </source>
</evidence>
<keyword evidence="10" id="KW-1185">Reference proteome</keyword>
<evidence type="ECO:0000256" key="6">
    <source>
        <dbReference type="ARBA" id="ARBA00023136"/>
    </source>
</evidence>
<dbReference type="InterPro" id="IPR004254">
    <property type="entry name" value="AdipoR/HlyIII-related"/>
</dbReference>
<sequence>MSRFSDWLENRITLQNYANPKEETANAATHLAGALLSLIGMFLLVRAGLASGNKGATAGYIIFTLSMLLLYSASGFYHLVKPSNLKRVLRILDHSNIYFLIAGTYTPILIAVGTKLSYAFIAVVWGIAFLGVAFTLIFWSRLKPLHVVLYIAMGWLIVFIWEPVTAVIPPQLMKWIIAGGVTYTVGTGFYSIKKLPFNHAIWHLFVLGGSICFFLGIYWYIPGL</sequence>
<feature type="transmembrane region" description="Helical" evidence="8">
    <location>
        <begin position="57"/>
        <end position="79"/>
    </location>
</feature>
<evidence type="ECO:0000313" key="10">
    <source>
        <dbReference type="Proteomes" id="UP000587760"/>
    </source>
</evidence>
<dbReference type="EMBL" id="JACHGJ010000015">
    <property type="protein sequence ID" value="MBB6482660.1"/>
    <property type="molecule type" value="Genomic_DNA"/>
</dbReference>
<comment type="subcellular location">
    <subcellularLocation>
        <location evidence="1">Cell membrane</location>
        <topology evidence="1">Multi-pass membrane protein</topology>
    </subcellularLocation>
</comment>
<name>A0A841RI31_9SPIO</name>
<keyword evidence="4 8" id="KW-0812">Transmembrane</keyword>
<dbReference type="GO" id="GO:0046872">
    <property type="term" value="F:metal ion binding"/>
    <property type="evidence" value="ECO:0007669"/>
    <property type="project" value="UniProtKB-KW"/>
</dbReference>
<comment type="caution">
    <text evidence="9">The sequence shown here is derived from an EMBL/GenBank/DDBJ whole genome shotgun (WGS) entry which is preliminary data.</text>
</comment>
<evidence type="ECO:0000256" key="5">
    <source>
        <dbReference type="ARBA" id="ARBA00022989"/>
    </source>
</evidence>
<feature type="binding site" evidence="7">
    <location>
        <position position="203"/>
    </location>
    <ligand>
        <name>Zn(2+)</name>
        <dbReference type="ChEBI" id="CHEBI:29105"/>
    </ligand>
</feature>
<accession>A0A841RI31</accession>
<keyword evidence="7" id="KW-0479">Metal-binding</keyword>
<evidence type="ECO:0000256" key="4">
    <source>
        <dbReference type="ARBA" id="ARBA00022692"/>
    </source>
</evidence>
<dbReference type="PANTHER" id="PTHR20855:SF3">
    <property type="entry name" value="LD03007P"/>
    <property type="match status" value="1"/>
</dbReference>
<evidence type="ECO:0000256" key="3">
    <source>
        <dbReference type="ARBA" id="ARBA00022475"/>
    </source>
</evidence>
<keyword evidence="7" id="KW-0862">Zinc</keyword>
<feature type="transmembrane region" description="Helical" evidence="8">
    <location>
        <begin position="147"/>
        <end position="166"/>
    </location>
</feature>
<organism evidence="9 10">
    <name type="scientific">Spirochaeta isovalerica</name>
    <dbReference type="NCBI Taxonomy" id="150"/>
    <lineage>
        <taxon>Bacteria</taxon>
        <taxon>Pseudomonadati</taxon>
        <taxon>Spirochaetota</taxon>
        <taxon>Spirochaetia</taxon>
        <taxon>Spirochaetales</taxon>
        <taxon>Spirochaetaceae</taxon>
        <taxon>Spirochaeta</taxon>
    </lineage>
</organism>
<dbReference type="AlphaFoldDB" id="A0A841RI31"/>
<feature type="binding site" evidence="7">
    <location>
        <position position="78"/>
    </location>
    <ligand>
        <name>Zn(2+)</name>
        <dbReference type="ChEBI" id="CHEBI:29105"/>
    </ligand>
</feature>
<dbReference type="PANTHER" id="PTHR20855">
    <property type="entry name" value="ADIPOR/PROGESTIN RECEPTOR-RELATED"/>
    <property type="match status" value="1"/>
</dbReference>
<dbReference type="Proteomes" id="UP000587760">
    <property type="component" value="Unassembled WGS sequence"/>
</dbReference>
<keyword evidence="3" id="KW-1003">Cell membrane</keyword>
<dbReference type="RefSeq" id="WP_184748896.1">
    <property type="nucleotide sequence ID" value="NZ_JACHGJ010000015.1"/>
</dbReference>
<feature type="transmembrane region" description="Helical" evidence="8">
    <location>
        <begin position="118"/>
        <end position="140"/>
    </location>
</feature>
<reference evidence="9 10" key="1">
    <citation type="submission" date="2020-08" db="EMBL/GenBank/DDBJ databases">
        <title>Genomic Encyclopedia of Type Strains, Phase IV (KMG-IV): sequencing the most valuable type-strain genomes for metagenomic binning, comparative biology and taxonomic classification.</title>
        <authorList>
            <person name="Goeker M."/>
        </authorList>
    </citation>
    <scope>NUCLEOTIDE SEQUENCE [LARGE SCALE GENOMIC DNA]</scope>
    <source>
        <strain evidence="9 10">DSM 2461</strain>
    </source>
</reference>
<dbReference type="GO" id="GO:0005886">
    <property type="term" value="C:plasma membrane"/>
    <property type="evidence" value="ECO:0007669"/>
    <property type="project" value="UniProtKB-SubCell"/>
</dbReference>
<gene>
    <name evidence="9" type="ORF">HNR50_004365</name>
</gene>
<feature type="transmembrane region" description="Helical" evidence="8">
    <location>
        <begin position="204"/>
        <end position="221"/>
    </location>
</feature>
<evidence type="ECO:0000256" key="1">
    <source>
        <dbReference type="ARBA" id="ARBA00004651"/>
    </source>
</evidence>
<feature type="transmembrane region" description="Helical" evidence="8">
    <location>
        <begin position="27"/>
        <end position="45"/>
    </location>
</feature>
<protein>
    <submittedName>
        <fullName evidence="9">Hemolysin III</fullName>
    </submittedName>
</protein>
<feature type="transmembrane region" description="Helical" evidence="8">
    <location>
        <begin position="91"/>
        <end position="112"/>
    </location>
</feature>
<evidence type="ECO:0000256" key="7">
    <source>
        <dbReference type="PIRSR" id="PIRSR604254-1"/>
    </source>
</evidence>
<dbReference type="Pfam" id="PF03006">
    <property type="entry name" value="HlyIII"/>
    <property type="match status" value="1"/>
</dbReference>
<dbReference type="GO" id="GO:0140911">
    <property type="term" value="F:pore-forming activity"/>
    <property type="evidence" value="ECO:0007669"/>
    <property type="project" value="InterPro"/>
</dbReference>
<dbReference type="NCBIfam" id="TIGR01065">
    <property type="entry name" value="hlyIII"/>
    <property type="match status" value="1"/>
</dbReference>